<dbReference type="EC" id="2.7.7.49" evidence="2"/>
<feature type="non-terminal residue" evidence="2">
    <location>
        <position position="259"/>
    </location>
</feature>
<keyword evidence="2" id="KW-0695">RNA-directed DNA polymerase</keyword>
<dbReference type="InterPro" id="IPR051083">
    <property type="entry name" value="GrpII_Intron_Splice-Mob/Def"/>
</dbReference>
<reference evidence="2" key="2">
    <citation type="journal article" date="2014" name="ISME J.">
        <title>Microbial stratification in low pH oxic and suboxic macroscopic growths along an acid mine drainage.</title>
        <authorList>
            <person name="Mendez-Garcia C."/>
            <person name="Mesa V."/>
            <person name="Sprenger R.R."/>
            <person name="Richter M."/>
            <person name="Diez M.S."/>
            <person name="Solano J."/>
            <person name="Bargiela R."/>
            <person name="Golyshina O.V."/>
            <person name="Manteca A."/>
            <person name="Ramos J.L."/>
            <person name="Gallego J.R."/>
            <person name="Llorente I."/>
            <person name="Martins Dos Santos V.A."/>
            <person name="Jensen O.N."/>
            <person name="Pelaez A.I."/>
            <person name="Sanchez J."/>
            <person name="Ferrer M."/>
        </authorList>
    </citation>
    <scope>NUCLEOTIDE SEQUENCE</scope>
</reference>
<dbReference type="PANTHER" id="PTHR34047:SF8">
    <property type="entry name" value="PROTEIN YKFC"/>
    <property type="match status" value="1"/>
</dbReference>
<reference evidence="2" key="1">
    <citation type="submission" date="2013-08" db="EMBL/GenBank/DDBJ databases">
        <authorList>
            <person name="Mendez C."/>
            <person name="Richter M."/>
            <person name="Ferrer M."/>
            <person name="Sanchez J."/>
        </authorList>
    </citation>
    <scope>NUCLEOTIDE SEQUENCE</scope>
</reference>
<dbReference type="CDD" id="cd01651">
    <property type="entry name" value="RT_G2_intron"/>
    <property type="match status" value="1"/>
</dbReference>
<gene>
    <name evidence="2" type="ORF">B2A_03019</name>
</gene>
<dbReference type="InterPro" id="IPR043502">
    <property type="entry name" value="DNA/RNA_pol_sf"/>
</dbReference>
<dbReference type="GO" id="GO:0003964">
    <property type="term" value="F:RNA-directed DNA polymerase activity"/>
    <property type="evidence" value="ECO:0007669"/>
    <property type="project" value="UniProtKB-KW"/>
</dbReference>
<protein>
    <submittedName>
        <fullName evidence="2">RNA-directed DNA polymerase (Reverse transcriptase)</fullName>
        <ecNumber evidence="2">2.7.7.49</ecNumber>
    </submittedName>
</protein>
<name>T1B0C3_9ZZZZ</name>
<feature type="domain" description="Reverse transcriptase" evidence="1">
    <location>
        <begin position="1"/>
        <end position="216"/>
    </location>
</feature>
<accession>T1B0C3</accession>
<comment type="caution">
    <text evidence="2">The sequence shown here is derived from an EMBL/GenBank/DDBJ whole genome shotgun (WGS) entry which is preliminary data.</text>
</comment>
<keyword evidence="2" id="KW-0808">Transferase</keyword>
<dbReference type="PROSITE" id="PS50878">
    <property type="entry name" value="RT_POL"/>
    <property type="match status" value="1"/>
</dbReference>
<keyword evidence="2" id="KW-0548">Nucleotidyltransferase</keyword>
<sequence length="259" mass="30262">FEEKVAQRAIVMLLEPIYEQDFTVCSFGFRPRRSAHQALQALRTGIMERRGRWVLDVDIRKYFDSIPFDKLREFLSQRVTDGVVRRLIDKWLKAGVMEQGQVFYPETGTPQGGVISPLLSNVFLHYVVDMWFAREVQPRLRAPSSLIRYCDDFVMLFACREDAERVQAVLGKRLERFGLQLHPDKTRLLDFRPRKSPCHVDGPTPEASFVFLGFLHLWGKSRKGHWVVRQYTAKNRLARGLQAINEKCRAMRHESLPDR</sequence>
<dbReference type="SUPFAM" id="SSF56672">
    <property type="entry name" value="DNA/RNA polymerases"/>
    <property type="match status" value="1"/>
</dbReference>
<dbReference type="EMBL" id="AUZZ01002025">
    <property type="protein sequence ID" value="EQD62038.1"/>
    <property type="molecule type" value="Genomic_DNA"/>
</dbReference>
<dbReference type="Pfam" id="PF00078">
    <property type="entry name" value="RVT_1"/>
    <property type="match status" value="1"/>
</dbReference>
<proteinExistence type="predicted"/>
<evidence type="ECO:0000313" key="2">
    <source>
        <dbReference type="EMBL" id="EQD62038.1"/>
    </source>
</evidence>
<feature type="non-terminal residue" evidence="2">
    <location>
        <position position="1"/>
    </location>
</feature>
<dbReference type="AlphaFoldDB" id="T1B0C3"/>
<evidence type="ECO:0000259" key="1">
    <source>
        <dbReference type="PROSITE" id="PS50878"/>
    </source>
</evidence>
<dbReference type="InterPro" id="IPR000477">
    <property type="entry name" value="RT_dom"/>
</dbReference>
<organism evidence="2">
    <name type="scientific">mine drainage metagenome</name>
    <dbReference type="NCBI Taxonomy" id="410659"/>
    <lineage>
        <taxon>unclassified sequences</taxon>
        <taxon>metagenomes</taxon>
        <taxon>ecological metagenomes</taxon>
    </lineage>
</organism>
<dbReference type="PANTHER" id="PTHR34047">
    <property type="entry name" value="NUCLEAR INTRON MATURASE 1, MITOCHONDRIAL-RELATED"/>
    <property type="match status" value="1"/>
</dbReference>